<feature type="domain" description="ATP-grasp" evidence="2">
    <location>
        <begin position="99"/>
        <end position="291"/>
    </location>
</feature>
<reference evidence="3 4" key="1">
    <citation type="submission" date="2019-06" db="EMBL/GenBank/DDBJ databases">
        <title>Whole genome shotgun sequence of Pseudonocardia hydrocarbonoxydans NBRC 14498.</title>
        <authorList>
            <person name="Hosoyama A."/>
            <person name="Uohara A."/>
            <person name="Ohji S."/>
            <person name="Ichikawa N."/>
        </authorList>
    </citation>
    <scope>NUCLEOTIDE SEQUENCE [LARGE SCALE GENOMIC DNA]</scope>
    <source>
        <strain evidence="3 4">NBRC 14498</strain>
    </source>
</reference>
<dbReference type="GO" id="GO:0046872">
    <property type="term" value="F:metal ion binding"/>
    <property type="evidence" value="ECO:0007669"/>
    <property type="project" value="InterPro"/>
</dbReference>
<dbReference type="PROSITE" id="PS50975">
    <property type="entry name" value="ATP_GRASP"/>
    <property type="match status" value="1"/>
</dbReference>
<gene>
    <name evidence="3" type="ORF">PHY01_09420</name>
</gene>
<accession>A0A4Y3WL85</accession>
<evidence type="ECO:0000259" key="2">
    <source>
        <dbReference type="PROSITE" id="PS50975"/>
    </source>
</evidence>
<dbReference type="Gene3D" id="3.30.470.20">
    <property type="entry name" value="ATP-grasp fold, B domain"/>
    <property type="match status" value="1"/>
</dbReference>
<dbReference type="GO" id="GO:0005524">
    <property type="term" value="F:ATP binding"/>
    <property type="evidence" value="ECO:0007669"/>
    <property type="project" value="UniProtKB-UniRule"/>
</dbReference>
<dbReference type="SUPFAM" id="SSF56059">
    <property type="entry name" value="Glutathione synthetase ATP-binding domain-like"/>
    <property type="match status" value="1"/>
</dbReference>
<keyword evidence="1" id="KW-0547">Nucleotide-binding</keyword>
<keyword evidence="4" id="KW-1185">Reference proteome</keyword>
<evidence type="ECO:0000313" key="4">
    <source>
        <dbReference type="Proteomes" id="UP000320338"/>
    </source>
</evidence>
<evidence type="ECO:0000256" key="1">
    <source>
        <dbReference type="PROSITE-ProRule" id="PRU00409"/>
    </source>
</evidence>
<evidence type="ECO:0000313" key="3">
    <source>
        <dbReference type="EMBL" id="GEC18659.1"/>
    </source>
</evidence>
<dbReference type="EMBL" id="BJNG01000006">
    <property type="protein sequence ID" value="GEC18659.1"/>
    <property type="molecule type" value="Genomic_DNA"/>
</dbReference>
<proteinExistence type="predicted"/>
<name>A0A4Y3WL85_9PSEU</name>
<comment type="caution">
    <text evidence="3">The sequence shown here is derived from an EMBL/GenBank/DDBJ whole genome shotgun (WGS) entry which is preliminary data.</text>
</comment>
<keyword evidence="1" id="KW-0067">ATP-binding</keyword>
<dbReference type="AlphaFoldDB" id="A0A4Y3WL85"/>
<organism evidence="3 4">
    <name type="scientific">Pseudonocardia hydrocarbonoxydans</name>
    <dbReference type="NCBI Taxonomy" id="76726"/>
    <lineage>
        <taxon>Bacteria</taxon>
        <taxon>Bacillati</taxon>
        <taxon>Actinomycetota</taxon>
        <taxon>Actinomycetes</taxon>
        <taxon>Pseudonocardiales</taxon>
        <taxon>Pseudonocardiaceae</taxon>
        <taxon>Pseudonocardia</taxon>
    </lineage>
</organism>
<dbReference type="InterPro" id="IPR011761">
    <property type="entry name" value="ATP-grasp"/>
</dbReference>
<sequence length="372" mass="40495">MRRGVAVHALTDERYAYVLAARGVRGRVMPDIRRNPHVWLQELSELATAGGEEGGVVLSGSDAATEFLAHNRTEIPGSLRTFESKDGMHLALMNKSELYRQATAAGVRTPGMWHVRNHEDLVALDGQVAFPCILKPSLGHVAKELVGVGTVRVESDDHLFTHARALLDHDLDLVVTELVPGPETALLGAVTIRNANGDYLLEYGRRKIRQWPPDYGTGSLLESADVPDMLALNRRLLDHVGYVGLSSCEAKRHAVTGELYLIEINVRMPANYGLSQACGVDGAWRLYAALAGLPLDPQPAQVNGRKVMMHPDLLAAAAQLRSRPRSLGALLASWRGTRDFGVFSLRDLRPAVALARQELRELGAGQVPGRGV</sequence>
<protein>
    <recommendedName>
        <fullName evidence="2">ATP-grasp domain-containing protein</fullName>
    </recommendedName>
</protein>
<dbReference type="Proteomes" id="UP000320338">
    <property type="component" value="Unassembled WGS sequence"/>
</dbReference>